<dbReference type="EMBL" id="CAJMWZ010001901">
    <property type="protein sequence ID" value="CAE6444455.1"/>
    <property type="molecule type" value="Genomic_DNA"/>
</dbReference>
<accession>A0A8H3AZT4</accession>
<sequence>EEEESSDEEEEGISAASERLRPDPAEGDIRKTIRERFISGLLTNMDYDAVDWDERWDPDDRDDEERWFDEEEES</sequence>
<feature type="compositionally biased region" description="Acidic residues" evidence="1">
    <location>
        <begin position="1"/>
        <end position="12"/>
    </location>
</feature>
<feature type="compositionally biased region" description="Basic and acidic residues" evidence="1">
    <location>
        <begin position="18"/>
        <end position="31"/>
    </location>
</feature>
<evidence type="ECO:0000256" key="1">
    <source>
        <dbReference type="SAM" id="MobiDB-lite"/>
    </source>
</evidence>
<feature type="region of interest" description="Disordered" evidence="1">
    <location>
        <begin position="1"/>
        <end position="31"/>
    </location>
</feature>
<proteinExistence type="predicted"/>
<dbReference type="AlphaFoldDB" id="A0A8H3AZT4"/>
<organism evidence="2 3">
    <name type="scientific">Rhizoctonia solani</name>
    <dbReference type="NCBI Taxonomy" id="456999"/>
    <lineage>
        <taxon>Eukaryota</taxon>
        <taxon>Fungi</taxon>
        <taxon>Dikarya</taxon>
        <taxon>Basidiomycota</taxon>
        <taxon>Agaricomycotina</taxon>
        <taxon>Agaricomycetes</taxon>
        <taxon>Cantharellales</taxon>
        <taxon>Ceratobasidiaceae</taxon>
        <taxon>Rhizoctonia</taxon>
    </lineage>
</organism>
<reference evidence="2" key="1">
    <citation type="submission" date="2021-01" db="EMBL/GenBank/DDBJ databases">
        <authorList>
            <person name="Kaushik A."/>
        </authorList>
    </citation>
    <scope>NUCLEOTIDE SEQUENCE</scope>
    <source>
        <strain evidence="2">Type strain: AG8-Rh-89/</strain>
    </source>
</reference>
<evidence type="ECO:0000313" key="3">
    <source>
        <dbReference type="Proteomes" id="UP000663850"/>
    </source>
</evidence>
<evidence type="ECO:0000313" key="2">
    <source>
        <dbReference type="EMBL" id="CAE6444455.1"/>
    </source>
</evidence>
<name>A0A8H3AZT4_9AGAM</name>
<gene>
    <name evidence="2" type="ORF">RDB_LOCUS33980</name>
</gene>
<comment type="caution">
    <text evidence="2">The sequence shown here is derived from an EMBL/GenBank/DDBJ whole genome shotgun (WGS) entry which is preliminary data.</text>
</comment>
<dbReference type="Proteomes" id="UP000663850">
    <property type="component" value="Unassembled WGS sequence"/>
</dbReference>
<protein>
    <recommendedName>
        <fullName evidence="4">CCD97-like C-terminal domain-containing protein</fullName>
    </recommendedName>
</protein>
<feature type="non-terminal residue" evidence="2">
    <location>
        <position position="74"/>
    </location>
</feature>
<evidence type="ECO:0008006" key="4">
    <source>
        <dbReference type="Google" id="ProtNLM"/>
    </source>
</evidence>
<feature type="region of interest" description="Disordered" evidence="1">
    <location>
        <begin position="51"/>
        <end position="74"/>
    </location>
</feature>